<dbReference type="SUPFAM" id="SSF53822">
    <property type="entry name" value="Periplasmic binding protein-like I"/>
    <property type="match status" value="1"/>
</dbReference>
<dbReference type="PANTHER" id="PTHR30483:SF6">
    <property type="entry name" value="PERIPLASMIC BINDING PROTEIN OF ABC TRANSPORTER FOR NATURAL AMINO ACIDS"/>
    <property type="match status" value="1"/>
</dbReference>
<accession>A0A1H1XCN4</accession>
<dbReference type="OrthoDB" id="3787700at2"/>
<keyword evidence="5" id="KW-1185">Reference proteome</keyword>
<proteinExistence type="inferred from homology"/>
<dbReference type="RefSeq" id="WP_091527199.1">
    <property type="nucleotide sequence ID" value="NZ_LT629772.1"/>
</dbReference>
<reference evidence="4 5" key="1">
    <citation type="submission" date="2016-10" db="EMBL/GenBank/DDBJ databases">
        <authorList>
            <person name="de Groot N.N."/>
        </authorList>
    </citation>
    <scope>NUCLEOTIDE SEQUENCE [LARGE SCALE GENOMIC DNA]</scope>
    <source>
        <strain evidence="4 5">DSM 21800</strain>
    </source>
</reference>
<keyword evidence="2" id="KW-0732">Signal</keyword>
<dbReference type="CDD" id="cd06268">
    <property type="entry name" value="PBP1_ABC_transporter_LIVBP-like"/>
    <property type="match status" value="1"/>
</dbReference>
<evidence type="ECO:0000313" key="4">
    <source>
        <dbReference type="EMBL" id="SDT06811.1"/>
    </source>
</evidence>
<sequence>MTKGRLIALIVAVVVVLGAGAGVAWWQLRPKPPPTQPAAAAPVAVSVPEAPRQLTIGVLLTLSAAPGEGAEWKNAAEGSKVAAQRLSMGGIDVKLVAADDKGTTDGAGQAVRQLAKQHVSGIVVASSGAHLKGAGAAAKKAHLPLLFPYEPDTALLGDNAWATGPSTATIGKAMAASLQAAKLKRPLVIDAGGGVPEGVRAEGSLDFASGGDTATLVKHVQGLIGGKNPNDAVIVSGPANTQATVVRALQGGGIGVPVYVTPQATSPSFGTALAEAGGSLSTSLTTIGPDWGDSAALRSDPAGQSMSAFLSAVRLMAADDQQKSLMGDQTFAEVAAAADAPSHDAVVAIVRAAAAARSADPAKVSAAMSGLKLDHDSGLAGPTLDFGTDSALDPGAVGVLRSSDQDLGVRPQSDAGTPRLIWFAAPTGK</sequence>
<dbReference type="InterPro" id="IPR051010">
    <property type="entry name" value="BCAA_transport"/>
</dbReference>
<protein>
    <submittedName>
        <fullName evidence="4">ABC-type branched-chain amino acid transport system, substrate-binding protein</fullName>
    </submittedName>
</protein>
<organism evidence="4 5">
    <name type="scientific">Microlunatus soli</name>
    <dbReference type="NCBI Taxonomy" id="630515"/>
    <lineage>
        <taxon>Bacteria</taxon>
        <taxon>Bacillati</taxon>
        <taxon>Actinomycetota</taxon>
        <taxon>Actinomycetes</taxon>
        <taxon>Propionibacteriales</taxon>
        <taxon>Propionibacteriaceae</taxon>
        <taxon>Microlunatus</taxon>
    </lineage>
</organism>
<dbReference type="PANTHER" id="PTHR30483">
    <property type="entry name" value="LEUCINE-SPECIFIC-BINDING PROTEIN"/>
    <property type="match status" value="1"/>
</dbReference>
<evidence type="ECO:0000256" key="2">
    <source>
        <dbReference type="ARBA" id="ARBA00022729"/>
    </source>
</evidence>
<dbReference type="EMBL" id="LT629772">
    <property type="protein sequence ID" value="SDT06811.1"/>
    <property type="molecule type" value="Genomic_DNA"/>
</dbReference>
<dbReference type="Pfam" id="PF13458">
    <property type="entry name" value="Peripla_BP_6"/>
    <property type="match status" value="1"/>
</dbReference>
<evidence type="ECO:0000256" key="1">
    <source>
        <dbReference type="ARBA" id="ARBA00010062"/>
    </source>
</evidence>
<feature type="domain" description="Leucine-binding protein" evidence="3">
    <location>
        <begin position="54"/>
        <end position="389"/>
    </location>
</feature>
<gene>
    <name evidence="4" type="ORF">SAMN04489812_4018</name>
</gene>
<dbReference type="InterPro" id="IPR028082">
    <property type="entry name" value="Peripla_BP_I"/>
</dbReference>
<evidence type="ECO:0000259" key="3">
    <source>
        <dbReference type="Pfam" id="PF13458"/>
    </source>
</evidence>
<comment type="similarity">
    <text evidence="1">Belongs to the leucine-binding protein family.</text>
</comment>
<dbReference type="AlphaFoldDB" id="A0A1H1XCN4"/>
<dbReference type="Gene3D" id="3.40.50.2300">
    <property type="match status" value="1"/>
</dbReference>
<dbReference type="InterPro" id="IPR028081">
    <property type="entry name" value="Leu-bd"/>
</dbReference>
<evidence type="ECO:0000313" key="5">
    <source>
        <dbReference type="Proteomes" id="UP000199103"/>
    </source>
</evidence>
<dbReference type="STRING" id="630515.SAMN04489812_4018"/>
<name>A0A1H1XCN4_9ACTN</name>
<dbReference type="Proteomes" id="UP000199103">
    <property type="component" value="Chromosome I"/>
</dbReference>